<gene>
    <name evidence="2" type="ORF">UJA718_LOCUS42457</name>
</gene>
<name>A0A821QSJ3_9BILA</name>
<proteinExistence type="predicted"/>
<comment type="caution">
    <text evidence="2">The sequence shown here is derived from an EMBL/GenBank/DDBJ whole genome shotgun (WGS) entry which is preliminary data.</text>
</comment>
<sequence length="80" mass="8735">QGDMAKAKEYIVQLRALQSKATPTAPSSTTTTTAQKETYDNVAEDDGPPPSLPLKAPEPRTIMEALQQRHEELAKRGEEA</sequence>
<protein>
    <submittedName>
        <fullName evidence="2">Uncharacterized protein</fullName>
    </submittedName>
</protein>
<feature type="compositionally biased region" description="Low complexity" evidence="1">
    <location>
        <begin position="21"/>
        <end position="34"/>
    </location>
</feature>
<dbReference type="AlphaFoldDB" id="A0A821QSJ3"/>
<accession>A0A821QSJ3</accession>
<feature type="region of interest" description="Disordered" evidence="1">
    <location>
        <begin position="18"/>
        <end position="58"/>
    </location>
</feature>
<dbReference type="EMBL" id="CAJOBP010054646">
    <property type="protein sequence ID" value="CAF4827776.1"/>
    <property type="molecule type" value="Genomic_DNA"/>
</dbReference>
<evidence type="ECO:0000313" key="2">
    <source>
        <dbReference type="EMBL" id="CAF4827776.1"/>
    </source>
</evidence>
<evidence type="ECO:0000256" key="1">
    <source>
        <dbReference type="SAM" id="MobiDB-lite"/>
    </source>
</evidence>
<feature type="non-terminal residue" evidence="2">
    <location>
        <position position="1"/>
    </location>
</feature>
<evidence type="ECO:0000313" key="3">
    <source>
        <dbReference type="Proteomes" id="UP000663873"/>
    </source>
</evidence>
<feature type="non-terminal residue" evidence="2">
    <location>
        <position position="80"/>
    </location>
</feature>
<organism evidence="2 3">
    <name type="scientific">Rotaria socialis</name>
    <dbReference type="NCBI Taxonomy" id="392032"/>
    <lineage>
        <taxon>Eukaryota</taxon>
        <taxon>Metazoa</taxon>
        <taxon>Spiralia</taxon>
        <taxon>Gnathifera</taxon>
        <taxon>Rotifera</taxon>
        <taxon>Eurotatoria</taxon>
        <taxon>Bdelloidea</taxon>
        <taxon>Philodinida</taxon>
        <taxon>Philodinidae</taxon>
        <taxon>Rotaria</taxon>
    </lineage>
</organism>
<keyword evidence="3" id="KW-1185">Reference proteome</keyword>
<reference evidence="2" key="1">
    <citation type="submission" date="2021-02" db="EMBL/GenBank/DDBJ databases">
        <authorList>
            <person name="Nowell W R."/>
        </authorList>
    </citation>
    <scope>NUCLEOTIDE SEQUENCE</scope>
</reference>
<dbReference type="Proteomes" id="UP000663873">
    <property type="component" value="Unassembled WGS sequence"/>
</dbReference>